<reference evidence="1" key="1">
    <citation type="submission" date="2014-12" db="EMBL/GenBank/DDBJ databases">
        <title>Insight into the proteome of Arion vulgaris.</title>
        <authorList>
            <person name="Aradska J."/>
            <person name="Bulat T."/>
            <person name="Smidak R."/>
            <person name="Sarate P."/>
            <person name="Gangsoo J."/>
            <person name="Sialana F."/>
            <person name="Bilban M."/>
            <person name="Lubec G."/>
        </authorList>
    </citation>
    <scope>NUCLEOTIDE SEQUENCE</scope>
    <source>
        <tissue evidence="1">Skin</tissue>
    </source>
</reference>
<gene>
    <name evidence="1" type="primary">ORF59701</name>
</gene>
<feature type="non-terminal residue" evidence="1">
    <location>
        <position position="275"/>
    </location>
</feature>
<sequence>MDPPHSESFRPSVCMSSSIEGQISSVLTSSNEGQSSSDDCRCYLEQIILRKDFNHLANLLHAAIWQRFSLVADEHVCVGISPEDDAGQVKKHELQMSMSFYQPCIDHLLGKENIVCVSGECSCNTPYKTGNTVDDIRLLNLKYDLDTVACDDLPVKELSGAAASNVLLSSWFLMSAVFTGCPKLLNFLLLFCEENILRESNRNSQVRSTTAQEDCHVIAREEQGEKELKYVSQSVCGTIITYDSGSKSLQLVDTNTESIHTNLQSVHTNLQSIHT</sequence>
<accession>A0A0B6ZFQ0</accession>
<evidence type="ECO:0000313" key="1">
    <source>
        <dbReference type="EMBL" id="CEK66666.1"/>
    </source>
</evidence>
<proteinExistence type="predicted"/>
<dbReference type="EMBL" id="HACG01019801">
    <property type="protein sequence ID" value="CEK66666.1"/>
    <property type="molecule type" value="Transcribed_RNA"/>
</dbReference>
<organism evidence="1">
    <name type="scientific">Arion vulgaris</name>
    <dbReference type="NCBI Taxonomy" id="1028688"/>
    <lineage>
        <taxon>Eukaryota</taxon>
        <taxon>Metazoa</taxon>
        <taxon>Spiralia</taxon>
        <taxon>Lophotrochozoa</taxon>
        <taxon>Mollusca</taxon>
        <taxon>Gastropoda</taxon>
        <taxon>Heterobranchia</taxon>
        <taxon>Euthyneura</taxon>
        <taxon>Panpulmonata</taxon>
        <taxon>Eupulmonata</taxon>
        <taxon>Stylommatophora</taxon>
        <taxon>Helicina</taxon>
        <taxon>Arionoidea</taxon>
        <taxon>Arionidae</taxon>
        <taxon>Arion</taxon>
    </lineage>
</organism>
<name>A0A0B6ZFQ0_9EUPU</name>
<dbReference type="AlphaFoldDB" id="A0A0B6ZFQ0"/>
<protein>
    <submittedName>
        <fullName evidence="1">Uncharacterized protein</fullName>
    </submittedName>
</protein>